<proteinExistence type="predicted"/>
<accession>A8NAC7</accession>
<reference evidence="2 3" key="1">
    <citation type="journal article" date="2010" name="Proc. Natl. Acad. Sci. U.S.A.">
        <title>Insights into evolution of multicellular fungi from the assembled chromosomes of the mushroom Coprinopsis cinerea (Coprinus cinereus).</title>
        <authorList>
            <person name="Stajich J.E."/>
            <person name="Wilke S.K."/>
            <person name="Ahren D."/>
            <person name="Au C.H."/>
            <person name="Birren B.W."/>
            <person name="Borodovsky M."/>
            <person name="Burns C."/>
            <person name="Canback B."/>
            <person name="Casselton L.A."/>
            <person name="Cheng C.K."/>
            <person name="Deng J."/>
            <person name="Dietrich F.S."/>
            <person name="Fargo D.C."/>
            <person name="Farman M.L."/>
            <person name="Gathman A.C."/>
            <person name="Goldberg J."/>
            <person name="Guigo R."/>
            <person name="Hoegger P.J."/>
            <person name="Hooker J.B."/>
            <person name="Huggins A."/>
            <person name="James T.Y."/>
            <person name="Kamada T."/>
            <person name="Kilaru S."/>
            <person name="Kodira C."/>
            <person name="Kues U."/>
            <person name="Kupfer D."/>
            <person name="Kwan H.S."/>
            <person name="Lomsadze A."/>
            <person name="Li W."/>
            <person name="Lilly W.W."/>
            <person name="Ma L.J."/>
            <person name="Mackey A.J."/>
            <person name="Manning G."/>
            <person name="Martin F."/>
            <person name="Muraguchi H."/>
            <person name="Natvig D.O."/>
            <person name="Palmerini H."/>
            <person name="Ramesh M.A."/>
            <person name="Rehmeyer C.J."/>
            <person name="Roe B.A."/>
            <person name="Shenoy N."/>
            <person name="Stanke M."/>
            <person name="Ter-Hovhannisyan V."/>
            <person name="Tunlid A."/>
            <person name="Velagapudi R."/>
            <person name="Vision T.J."/>
            <person name="Zeng Q."/>
            <person name="Zolan M.E."/>
            <person name="Pukkila P.J."/>
        </authorList>
    </citation>
    <scope>NUCLEOTIDE SEQUENCE [LARGE SCALE GENOMIC DNA]</scope>
    <source>
        <strain evidence="3">Okayama-7 / 130 / ATCC MYA-4618 / FGSC 9003</strain>
    </source>
</reference>
<protein>
    <submittedName>
        <fullName evidence="2">Uncharacterized protein</fullName>
    </submittedName>
</protein>
<organism evidence="2 3">
    <name type="scientific">Coprinopsis cinerea (strain Okayama-7 / 130 / ATCC MYA-4618 / FGSC 9003)</name>
    <name type="common">Inky cap fungus</name>
    <name type="synonym">Hormographiella aspergillata</name>
    <dbReference type="NCBI Taxonomy" id="240176"/>
    <lineage>
        <taxon>Eukaryota</taxon>
        <taxon>Fungi</taxon>
        <taxon>Dikarya</taxon>
        <taxon>Basidiomycota</taxon>
        <taxon>Agaricomycotina</taxon>
        <taxon>Agaricomycetes</taxon>
        <taxon>Agaricomycetidae</taxon>
        <taxon>Agaricales</taxon>
        <taxon>Agaricineae</taxon>
        <taxon>Psathyrellaceae</taxon>
        <taxon>Coprinopsis</taxon>
    </lineage>
</organism>
<comment type="caution">
    <text evidence="2">The sequence shown here is derived from an EMBL/GenBank/DDBJ whole genome shotgun (WGS) entry which is preliminary data.</text>
</comment>
<name>A8NAC7_COPC7</name>
<dbReference type="GeneID" id="6008255"/>
<feature type="compositionally biased region" description="Basic residues" evidence="1">
    <location>
        <begin position="16"/>
        <end position="26"/>
    </location>
</feature>
<evidence type="ECO:0000313" key="3">
    <source>
        <dbReference type="Proteomes" id="UP000001861"/>
    </source>
</evidence>
<evidence type="ECO:0000256" key="1">
    <source>
        <dbReference type="SAM" id="MobiDB-lite"/>
    </source>
</evidence>
<dbReference type="AlphaFoldDB" id="A8NAC7"/>
<feature type="compositionally biased region" description="Basic and acidic residues" evidence="1">
    <location>
        <begin position="27"/>
        <end position="40"/>
    </location>
</feature>
<dbReference type="OrthoDB" id="3068375at2759"/>
<keyword evidence="3" id="KW-1185">Reference proteome</keyword>
<dbReference type="VEuPathDB" id="FungiDB:CC1G_05878"/>
<sequence length="193" mass="21996">MGRSRKYHTDEERKNANRIKSKRHYHSNRESIALRRLERRSSKKAPSLQAAASASSTTTTTELSSDRFSDPVYWVDRAKRQEQQVATLLSNREPQRFLRDLGEDIATGRMGEQEARMRVEEYLNGLSAIRRRVDTSHGHVLNLVGVGDQLSRVCAAYMVIDAVQRPLEEFTVALLLGLPEFTSRFSKGELFAT</sequence>
<feature type="region of interest" description="Disordered" evidence="1">
    <location>
        <begin position="1"/>
        <end position="64"/>
    </location>
</feature>
<gene>
    <name evidence="2" type="ORF">CC1G_05878</name>
</gene>
<dbReference type="EMBL" id="AACS02000007">
    <property type="protein sequence ID" value="EAU89962.2"/>
    <property type="molecule type" value="Genomic_DNA"/>
</dbReference>
<dbReference type="InParanoid" id="A8NAC7"/>
<dbReference type="HOGENOM" id="CLU_1408684_0_0_1"/>
<dbReference type="Proteomes" id="UP000001861">
    <property type="component" value="Unassembled WGS sequence"/>
</dbReference>
<dbReference type="KEGG" id="cci:CC1G_05878"/>
<feature type="compositionally biased region" description="Low complexity" evidence="1">
    <location>
        <begin position="44"/>
        <end position="63"/>
    </location>
</feature>
<evidence type="ECO:0000313" key="2">
    <source>
        <dbReference type="EMBL" id="EAU89962.2"/>
    </source>
</evidence>
<dbReference type="RefSeq" id="XP_001831779.2">
    <property type="nucleotide sequence ID" value="XM_001831727.2"/>
</dbReference>